<dbReference type="PROSITE" id="PS01124">
    <property type="entry name" value="HTH_ARAC_FAMILY_2"/>
    <property type="match status" value="1"/>
</dbReference>
<sequence length="265" mass="30714">MIWQQTNGLFLQRFDQLGERSWREDFSYKLIFSPTGKGRYQTKFGDMSIEEGAFLLMNPTAPHKQLHAFQEKFLVELHPFFIQEAAAELSIHAPVEFAEVSYKHPLFLQWLSFVRGYLTDHQDQSSDLLLDHALTQLAVLMVEYGAGSHQVDLPVSRYSDPIRQLMAVLKEGYTTGWTLDDMAVAAQVNKYQLAHWFKRETGLAPYSWLQLYRLIRSQPDLLYTTESILTLALKHGFSSVSSYHALFKKMYGKTPTQLRRSYQHP</sequence>
<dbReference type="SUPFAM" id="SSF46689">
    <property type="entry name" value="Homeodomain-like"/>
    <property type="match status" value="2"/>
</dbReference>
<dbReference type="InterPro" id="IPR009057">
    <property type="entry name" value="Homeodomain-like_sf"/>
</dbReference>
<dbReference type="Pfam" id="PF02311">
    <property type="entry name" value="AraC_binding"/>
    <property type="match status" value="1"/>
</dbReference>
<dbReference type="Proteomes" id="UP000663970">
    <property type="component" value="Unassembled WGS sequence"/>
</dbReference>
<keyword evidence="2" id="KW-0238">DNA-binding</keyword>
<dbReference type="PROSITE" id="PS00041">
    <property type="entry name" value="HTH_ARAC_FAMILY_1"/>
    <property type="match status" value="1"/>
</dbReference>
<dbReference type="InterPro" id="IPR018060">
    <property type="entry name" value="HTH_AraC"/>
</dbReference>
<dbReference type="RefSeq" id="WP_051254544.1">
    <property type="nucleotide sequence ID" value="NZ_JAEKJY010000009.1"/>
</dbReference>
<evidence type="ECO:0000313" key="6">
    <source>
        <dbReference type="Proteomes" id="UP000663970"/>
    </source>
</evidence>
<name>A0ABS3E1A4_9BACI</name>
<dbReference type="InterPro" id="IPR003313">
    <property type="entry name" value="AraC-bd"/>
</dbReference>
<dbReference type="PANTHER" id="PTHR43280">
    <property type="entry name" value="ARAC-FAMILY TRANSCRIPTIONAL REGULATOR"/>
    <property type="match status" value="1"/>
</dbReference>
<dbReference type="Gene3D" id="1.10.10.60">
    <property type="entry name" value="Homeodomain-like"/>
    <property type="match status" value="1"/>
</dbReference>
<dbReference type="SMART" id="SM00342">
    <property type="entry name" value="HTH_ARAC"/>
    <property type="match status" value="1"/>
</dbReference>
<evidence type="ECO:0000256" key="3">
    <source>
        <dbReference type="ARBA" id="ARBA00023163"/>
    </source>
</evidence>
<evidence type="ECO:0000259" key="4">
    <source>
        <dbReference type="PROSITE" id="PS01124"/>
    </source>
</evidence>
<dbReference type="InterPro" id="IPR018062">
    <property type="entry name" value="HTH_AraC-typ_CS"/>
</dbReference>
<accession>A0ABS3E1A4</accession>
<keyword evidence="6" id="KW-1185">Reference proteome</keyword>
<keyword evidence="3" id="KW-0804">Transcription</keyword>
<dbReference type="EMBL" id="JAEKJY010000009">
    <property type="protein sequence ID" value="MBN8237374.1"/>
    <property type="molecule type" value="Genomic_DNA"/>
</dbReference>
<proteinExistence type="predicted"/>
<protein>
    <submittedName>
        <fullName evidence="5">Helix-turn-helix transcriptional regulator</fullName>
    </submittedName>
</protein>
<evidence type="ECO:0000256" key="1">
    <source>
        <dbReference type="ARBA" id="ARBA00023015"/>
    </source>
</evidence>
<dbReference type="Pfam" id="PF12833">
    <property type="entry name" value="HTH_18"/>
    <property type="match status" value="1"/>
</dbReference>
<comment type="caution">
    <text evidence="5">The sequence shown here is derived from an EMBL/GenBank/DDBJ whole genome shotgun (WGS) entry which is preliminary data.</text>
</comment>
<organism evidence="5 6">
    <name type="scientific">Halobacillus kuroshimensis</name>
    <dbReference type="NCBI Taxonomy" id="302481"/>
    <lineage>
        <taxon>Bacteria</taxon>
        <taxon>Bacillati</taxon>
        <taxon>Bacillota</taxon>
        <taxon>Bacilli</taxon>
        <taxon>Bacillales</taxon>
        <taxon>Bacillaceae</taxon>
        <taxon>Halobacillus</taxon>
    </lineage>
</organism>
<keyword evidence="1" id="KW-0805">Transcription regulation</keyword>
<reference evidence="5 6" key="1">
    <citation type="submission" date="2020-12" db="EMBL/GenBank/DDBJ databases">
        <title>Oil enriched cultivation method for isolating marine PHA-producing bacteria.</title>
        <authorList>
            <person name="Zheng W."/>
            <person name="Yu S."/>
            <person name="Huang Y."/>
        </authorList>
    </citation>
    <scope>NUCLEOTIDE SEQUENCE [LARGE SCALE GENOMIC DNA]</scope>
    <source>
        <strain evidence="5 6">SY-2-6</strain>
    </source>
</reference>
<evidence type="ECO:0000256" key="2">
    <source>
        <dbReference type="ARBA" id="ARBA00023125"/>
    </source>
</evidence>
<dbReference type="PANTHER" id="PTHR43280:SF2">
    <property type="entry name" value="HTH-TYPE TRANSCRIPTIONAL REGULATOR EXSA"/>
    <property type="match status" value="1"/>
</dbReference>
<gene>
    <name evidence="5" type="ORF">JF544_19275</name>
</gene>
<evidence type="ECO:0000313" key="5">
    <source>
        <dbReference type="EMBL" id="MBN8237374.1"/>
    </source>
</evidence>
<feature type="domain" description="HTH araC/xylS-type" evidence="4">
    <location>
        <begin position="163"/>
        <end position="261"/>
    </location>
</feature>